<dbReference type="InterPro" id="IPR008271">
    <property type="entry name" value="Ser/Thr_kinase_AS"/>
</dbReference>
<dbReference type="Proteomes" id="UP000032180">
    <property type="component" value="Chromosome 4"/>
</dbReference>
<reference evidence="13" key="3">
    <citation type="submission" date="2015-04" db="UniProtKB">
        <authorList>
            <consortium name="EnsemblPlants"/>
        </authorList>
    </citation>
    <scope>IDENTIFICATION</scope>
</reference>
<evidence type="ECO:0000256" key="7">
    <source>
        <dbReference type="ARBA" id="ARBA00047899"/>
    </source>
</evidence>
<protein>
    <recommendedName>
        <fullName evidence="1">non-specific serine/threonine protein kinase</fullName>
        <ecNumber evidence="1">2.7.11.1</ecNumber>
    </recommendedName>
</protein>
<dbReference type="FunFam" id="3.30.200.20:FF:000340">
    <property type="entry name" value="Calmodulin-binding receptor-like cytoplasmic kinase 3"/>
    <property type="match status" value="1"/>
</dbReference>
<evidence type="ECO:0000259" key="12">
    <source>
        <dbReference type="PROSITE" id="PS50011"/>
    </source>
</evidence>
<comment type="similarity">
    <text evidence="10">Belongs to the protein kinase superfamily.</text>
</comment>
<dbReference type="InterPro" id="IPR017441">
    <property type="entry name" value="Protein_kinase_ATP_BS"/>
</dbReference>
<evidence type="ECO:0000256" key="6">
    <source>
        <dbReference type="ARBA" id="ARBA00022840"/>
    </source>
</evidence>
<comment type="catalytic activity">
    <reaction evidence="8">
        <text>L-seryl-[protein] + ATP = O-phospho-L-seryl-[protein] + ADP + H(+)</text>
        <dbReference type="Rhea" id="RHEA:17989"/>
        <dbReference type="Rhea" id="RHEA-COMP:9863"/>
        <dbReference type="Rhea" id="RHEA-COMP:11604"/>
        <dbReference type="ChEBI" id="CHEBI:15378"/>
        <dbReference type="ChEBI" id="CHEBI:29999"/>
        <dbReference type="ChEBI" id="CHEBI:30616"/>
        <dbReference type="ChEBI" id="CHEBI:83421"/>
        <dbReference type="ChEBI" id="CHEBI:456216"/>
        <dbReference type="EC" id="2.7.11.1"/>
    </reaction>
</comment>
<keyword evidence="5" id="KW-0418">Kinase</keyword>
<evidence type="ECO:0000313" key="13">
    <source>
        <dbReference type="EnsemblPlants" id="LPERR04G14350.1"/>
    </source>
</evidence>
<reference evidence="13 14" key="1">
    <citation type="submission" date="2012-08" db="EMBL/GenBank/DDBJ databases">
        <title>Oryza genome evolution.</title>
        <authorList>
            <person name="Wing R.A."/>
        </authorList>
    </citation>
    <scope>NUCLEOTIDE SEQUENCE</scope>
</reference>
<organism evidence="13 14">
    <name type="scientific">Leersia perrieri</name>
    <dbReference type="NCBI Taxonomy" id="77586"/>
    <lineage>
        <taxon>Eukaryota</taxon>
        <taxon>Viridiplantae</taxon>
        <taxon>Streptophyta</taxon>
        <taxon>Embryophyta</taxon>
        <taxon>Tracheophyta</taxon>
        <taxon>Spermatophyta</taxon>
        <taxon>Magnoliopsida</taxon>
        <taxon>Liliopsida</taxon>
        <taxon>Poales</taxon>
        <taxon>Poaceae</taxon>
        <taxon>BOP clade</taxon>
        <taxon>Oryzoideae</taxon>
        <taxon>Oryzeae</taxon>
        <taxon>Oryzinae</taxon>
        <taxon>Leersia</taxon>
    </lineage>
</organism>
<dbReference type="Gene3D" id="3.30.200.20">
    <property type="entry name" value="Phosphorylase Kinase, domain 1"/>
    <property type="match status" value="1"/>
</dbReference>
<evidence type="ECO:0000256" key="4">
    <source>
        <dbReference type="ARBA" id="ARBA00022741"/>
    </source>
</evidence>
<keyword evidence="14" id="KW-1185">Reference proteome</keyword>
<evidence type="ECO:0000256" key="1">
    <source>
        <dbReference type="ARBA" id="ARBA00012513"/>
    </source>
</evidence>
<evidence type="ECO:0000256" key="10">
    <source>
        <dbReference type="RuleBase" id="RU000304"/>
    </source>
</evidence>
<feature type="domain" description="Protein kinase" evidence="12">
    <location>
        <begin position="92"/>
        <end position="366"/>
    </location>
</feature>
<dbReference type="PROSITE" id="PS50011">
    <property type="entry name" value="PROTEIN_KINASE_DOM"/>
    <property type="match status" value="1"/>
</dbReference>
<dbReference type="PROSITE" id="PS00108">
    <property type="entry name" value="PROTEIN_KINASE_ST"/>
    <property type="match status" value="1"/>
</dbReference>
<dbReference type="PANTHER" id="PTHR47989">
    <property type="entry name" value="OS01G0750732 PROTEIN"/>
    <property type="match status" value="1"/>
</dbReference>
<dbReference type="Gene3D" id="1.10.510.10">
    <property type="entry name" value="Transferase(Phosphotransferase) domain 1"/>
    <property type="match status" value="1"/>
</dbReference>
<keyword evidence="4 9" id="KW-0547">Nucleotide-binding</keyword>
<dbReference type="EC" id="2.7.11.1" evidence="1"/>
<dbReference type="GO" id="GO:0005524">
    <property type="term" value="F:ATP binding"/>
    <property type="evidence" value="ECO:0007669"/>
    <property type="project" value="UniProtKB-UniRule"/>
</dbReference>
<evidence type="ECO:0000256" key="5">
    <source>
        <dbReference type="ARBA" id="ARBA00022777"/>
    </source>
</evidence>
<dbReference type="PROSITE" id="PS00107">
    <property type="entry name" value="PROTEIN_KINASE_ATP"/>
    <property type="match status" value="1"/>
</dbReference>
<evidence type="ECO:0000256" key="8">
    <source>
        <dbReference type="ARBA" id="ARBA00048679"/>
    </source>
</evidence>
<evidence type="ECO:0000313" key="14">
    <source>
        <dbReference type="Proteomes" id="UP000032180"/>
    </source>
</evidence>
<dbReference type="HOGENOM" id="CLU_000288_21_4_1"/>
<keyword evidence="6 9" id="KW-0067">ATP-binding</keyword>
<sequence>MFFVCFDALCPCFGSRRKDGSEDPVLGRDANSLNSSELRSISDKVPASPLRVPASPLRVPASPSRFSLSSSPSRNEPLNLSLDQVIKLTHNFAPVLMIGEGYFGKVYRAQLRDGHIVAIKRAKMEHFASLRTEFSNEIALLKKIEHRNLVQLLGYIDKRNERIVITEYVSNGTLREHLDGQRGLVLSFSQRLEIAIDVAHGLTYLHIYAEKPIIHRDVKSSNILLTQGFRAKVADFGFARTGPTEPDQSQIQTDVRGTAGYVDPEYLRTNHLTVKSDVFSYGVLLLEILSGRRPIEVRRTARERITVRWAFEKYNRGDVTEILDPMLTESINEDILNKIFDVAFQCVAPTRADRPAMKEVAERLWKIRRDYAKTQRRAEMAL</sequence>
<keyword evidence="2 10" id="KW-0723">Serine/threonine-protein kinase</keyword>
<evidence type="ECO:0000256" key="11">
    <source>
        <dbReference type="SAM" id="MobiDB-lite"/>
    </source>
</evidence>
<keyword evidence="3" id="KW-0808">Transferase</keyword>
<evidence type="ECO:0000256" key="2">
    <source>
        <dbReference type="ARBA" id="ARBA00022527"/>
    </source>
</evidence>
<dbReference type="InterPro" id="IPR011009">
    <property type="entry name" value="Kinase-like_dom_sf"/>
</dbReference>
<dbReference type="InterPro" id="IPR000719">
    <property type="entry name" value="Prot_kinase_dom"/>
</dbReference>
<dbReference type="SMART" id="SM00220">
    <property type="entry name" value="S_TKc"/>
    <property type="match status" value="1"/>
</dbReference>
<dbReference type="SUPFAM" id="SSF56112">
    <property type="entry name" value="Protein kinase-like (PK-like)"/>
    <property type="match status" value="1"/>
</dbReference>
<feature type="binding site" evidence="9">
    <location>
        <position position="120"/>
    </location>
    <ligand>
        <name>ATP</name>
        <dbReference type="ChEBI" id="CHEBI:30616"/>
    </ligand>
</feature>
<name>A0A0D9W6U8_9ORYZ</name>
<proteinExistence type="inferred from homology"/>
<dbReference type="CDD" id="cd14066">
    <property type="entry name" value="STKc_IRAK"/>
    <property type="match status" value="1"/>
</dbReference>
<dbReference type="Gramene" id="LPERR04G14350.1">
    <property type="protein sequence ID" value="LPERR04G14350.1"/>
    <property type="gene ID" value="LPERR04G14350"/>
</dbReference>
<accession>A0A0D9W6U8</accession>
<evidence type="ECO:0000256" key="3">
    <source>
        <dbReference type="ARBA" id="ARBA00022679"/>
    </source>
</evidence>
<dbReference type="Pfam" id="PF07714">
    <property type="entry name" value="PK_Tyr_Ser-Thr"/>
    <property type="match status" value="1"/>
</dbReference>
<feature type="region of interest" description="Disordered" evidence="11">
    <location>
        <begin position="47"/>
        <end position="76"/>
    </location>
</feature>
<reference evidence="14" key="2">
    <citation type="submission" date="2013-12" db="EMBL/GenBank/DDBJ databases">
        <authorList>
            <person name="Yu Y."/>
            <person name="Lee S."/>
            <person name="de Baynast K."/>
            <person name="Wissotski M."/>
            <person name="Liu L."/>
            <person name="Talag J."/>
            <person name="Goicoechea J."/>
            <person name="Angelova A."/>
            <person name="Jetty R."/>
            <person name="Kudrna D."/>
            <person name="Golser W."/>
            <person name="Rivera L."/>
            <person name="Zhang J."/>
            <person name="Wing R."/>
        </authorList>
    </citation>
    <scope>NUCLEOTIDE SEQUENCE</scope>
</reference>
<dbReference type="FunFam" id="1.10.510.10:FF:000300">
    <property type="entry name" value="Calmodulin-binding receptor-like cytoplasmic kinase 3"/>
    <property type="match status" value="1"/>
</dbReference>
<feature type="compositionally biased region" description="Low complexity" evidence="11">
    <location>
        <begin position="60"/>
        <end position="76"/>
    </location>
</feature>
<dbReference type="AlphaFoldDB" id="A0A0D9W6U8"/>
<comment type="catalytic activity">
    <reaction evidence="7">
        <text>L-threonyl-[protein] + ATP = O-phospho-L-threonyl-[protein] + ADP + H(+)</text>
        <dbReference type="Rhea" id="RHEA:46608"/>
        <dbReference type="Rhea" id="RHEA-COMP:11060"/>
        <dbReference type="Rhea" id="RHEA-COMP:11605"/>
        <dbReference type="ChEBI" id="CHEBI:15378"/>
        <dbReference type="ChEBI" id="CHEBI:30013"/>
        <dbReference type="ChEBI" id="CHEBI:30616"/>
        <dbReference type="ChEBI" id="CHEBI:61977"/>
        <dbReference type="ChEBI" id="CHEBI:456216"/>
        <dbReference type="EC" id="2.7.11.1"/>
    </reaction>
</comment>
<evidence type="ECO:0000256" key="9">
    <source>
        <dbReference type="PROSITE-ProRule" id="PRU10141"/>
    </source>
</evidence>
<dbReference type="InterPro" id="IPR001245">
    <property type="entry name" value="Ser-Thr/Tyr_kinase_cat_dom"/>
</dbReference>
<dbReference type="PANTHER" id="PTHR47989:SF71">
    <property type="entry name" value="PROTEIN KINASE DOMAIN-CONTAINING PROTEIN"/>
    <property type="match status" value="1"/>
</dbReference>
<dbReference type="GO" id="GO:0004674">
    <property type="term" value="F:protein serine/threonine kinase activity"/>
    <property type="evidence" value="ECO:0007669"/>
    <property type="project" value="UniProtKB-KW"/>
</dbReference>
<dbReference type="eggNOG" id="KOG1187">
    <property type="taxonomic scope" value="Eukaryota"/>
</dbReference>
<dbReference type="EnsemblPlants" id="LPERR04G14350.1">
    <property type="protein sequence ID" value="LPERR04G14350.1"/>
    <property type="gene ID" value="LPERR04G14350"/>
</dbReference>
<dbReference type="STRING" id="77586.A0A0D9W6U8"/>